<evidence type="ECO:0000313" key="4">
    <source>
        <dbReference type="EMBL" id="TGZ54801.1"/>
    </source>
</evidence>
<dbReference type="InterPro" id="IPR001461">
    <property type="entry name" value="Aspartic_peptidase_A1"/>
</dbReference>
<keyword evidence="2" id="KW-1133">Transmembrane helix</keyword>
<gene>
    <name evidence="4" type="ORF">DBV15_11655</name>
</gene>
<comment type="caution">
    <text evidence="4">The sequence shown here is derived from an EMBL/GenBank/DDBJ whole genome shotgun (WGS) entry which is preliminary data.</text>
</comment>
<dbReference type="PANTHER" id="PTHR47966">
    <property type="entry name" value="BETA-SITE APP-CLEAVING ENZYME, ISOFORM A-RELATED"/>
    <property type="match status" value="1"/>
</dbReference>
<dbReference type="GO" id="GO:0004190">
    <property type="term" value="F:aspartic-type endopeptidase activity"/>
    <property type="evidence" value="ECO:0007669"/>
    <property type="project" value="InterPro"/>
</dbReference>
<dbReference type="GO" id="GO:0006508">
    <property type="term" value="P:proteolysis"/>
    <property type="evidence" value="ECO:0007669"/>
    <property type="project" value="UniProtKB-KW"/>
</dbReference>
<sequence>MDTNINLRLKVNCDQISKLPDINFVLGGKTFRLNGEDYISKNRNIMPYLMSHNSAMNAGYQAFAFSPSNLLLSLIILGAVFIGRYYTEFDMGNKRVGFATAK</sequence>
<keyword evidence="2" id="KW-0812">Transmembrane</keyword>
<evidence type="ECO:0000256" key="2">
    <source>
        <dbReference type="SAM" id="Phobius"/>
    </source>
</evidence>
<evidence type="ECO:0000313" key="5">
    <source>
        <dbReference type="Proteomes" id="UP000310200"/>
    </source>
</evidence>
<keyword evidence="4" id="KW-0378">Hydrolase</keyword>
<dbReference type="PROSITE" id="PS51767">
    <property type="entry name" value="PEPTIDASE_A1"/>
    <property type="match status" value="1"/>
</dbReference>
<dbReference type="AlphaFoldDB" id="A0A4S2KXN8"/>
<feature type="transmembrane region" description="Helical" evidence="2">
    <location>
        <begin position="70"/>
        <end position="87"/>
    </location>
</feature>
<dbReference type="SUPFAM" id="SSF50630">
    <property type="entry name" value="Acid proteases"/>
    <property type="match status" value="1"/>
</dbReference>
<evidence type="ECO:0000256" key="1">
    <source>
        <dbReference type="ARBA" id="ARBA00007447"/>
    </source>
</evidence>
<keyword evidence="4" id="KW-0645">Protease</keyword>
<proteinExistence type="inferred from homology"/>
<dbReference type="Proteomes" id="UP000310200">
    <property type="component" value="Unassembled WGS sequence"/>
</dbReference>
<dbReference type="InterPro" id="IPR021109">
    <property type="entry name" value="Peptidase_aspartic_dom_sf"/>
</dbReference>
<evidence type="ECO:0000259" key="3">
    <source>
        <dbReference type="PROSITE" id="PS51767"/>
    </source>
</evidence>
<dbReference type="InterPro" id="IPR033121">
    <property type="entry name" value="PEPTIDASE_A1"/>
</dbReference>
<organism evidence="4 5">
    <name type="scientific">Temnothorax longispinosus</name>
    <dbReference type="NCBI Taxonomy" id="300112"/>
    <lineage>
        <taxon>Eukaryota</taxon>
        <taxon>Metazoa</taxon>
        <taxon>Ecdysozoa</taxon>
        <taxon>Arthropoda</taxon>
        <taxon>Hexapoda</taxon>
        <taxon>Insecta</taxon>
        <taxon>Pterygota</taxon>
        <taxon>Neoptera</taxon>
        <taxon>Endopterygota</taxon>
        <taxon>Hymenoptera</taxon>
        <taxon>Apocrita</taxon>
        <taxon>Aculeata</taxon>
        <taxon>Formicoidea</taxon>
        <taxon>Formicidae</taxon>
        <taxon>Myrmicinae</taxon>
        <taxon>Temnothorax</taxon>
    </lineage>
</organism>
<dbReference type="EMBL" id="QBLH01000547">
    <property type="protein sequence ID" value="TGZ54801.1"/>
    <property type="molecule type" value="Genomic_DNA"/>
</dbReference>
<dbReference type="Gene3D" id="2.40.70.10">
    <property type="entry name" value="Acid Proteases"/>
    <property type="match status" value="1"/>
</dbReference>
<dbReference type="STRING" id="300112.A0A4S2KXN8"/>
<dbReference type="PANTHER" id="PTHR47966:SF51">
    <property type="entry name" value="BETA-SITE APP-CLEAVING ENZYME, ISOFORM A-RELATED"/>
    <property type="match status" value="1"/>
</dbReference>
<feature type="domain" description="Peptidase A1" evidence="3">
    <location>
        <begin position="1"/>
        <end position="99"/>
    </location>
</feature>
<reference evidence="4 5" key="1">
    <citation type="journal article" date="2019" name="Philos. Trans. R. Soc. Lond., B, Biol. Sci.">
        <title>Ant behaviour and brain gene expression of defending hosts depend on the ecological success of the intruding social parasite.</title>
        <authorList>
            <person name="Kaur R."/>
            <person name="Stoldt M."/>
            <person name="Jongepier E."/>
            <person name="Feldmeyer B."/>
            <person name="Menzel F."/>
            <person name="Bornberg-Bauer E."/>
            <person name="Foitzik S."/>
        </authorList>
    </citation>
    <scope>NUCLEOTIDE SEQUENCE [LARGE SCALE GENOMIC DNA]</scope>
    <source>
        <tissue evidence="4">Whole body</tissue>
    </source>
</reference>
<keyword evidence="5" id="KW-1185">Reference proteome</keyword>
<name>A0A4S2KXN8_9HYME</name>
<dbReference type="Pfam" id="PF00026">
    <property type="entry name" value="Asp"/>
    <property type="match status" value="1"/>
</dbReference>
<keyword evidence="2" id="KW-0472">Membrane</keyword>
<protein>
    <submittedName>
        <fullName evidence="4">Lysosomal aspartic protease</fullName>
    </submittedName>
</protein>
<accession>A0A4S2KXN8</accession>
<comment type="similarity">
    <text evidence="1">Belongs to the peptidase A1 family.</text>
</comment>